<feature type="compositionally biased region" description="Polar residues" evidence="2">
    <location>
        <begin position="493"/>
        <end position="505"/>
    </location>
</feature>
<reference evidence="6 7" key="1">
    <citation type="submission" date="2018-02" db="EMBL/GenBank/DDBJ databases">
        <title>novel marine gammaproteobacteria from coastal saline agro ecosystem.</title>
        <authorList>
            <person name="Krishnan R."/>
            <person name="Ramesh Kumar N."/>
        </authorList>
    </citation>
    <scope>NUCLEOTIDE SEQUENCE [LARGE SCALE GENOMIC DNA]</scope>
    <source>
        <strain evidence="6 7">228</strain>
    </source>
</reference>
<feature type="domain" description="DUF7939" evidence="5">
    <location>
        <begin position="563"/>
        <end position="650"/>
    </location>
</feature>
<comment type="caution">
    <text evidence="6">The sequence shown here is derived from an EMBL/GenBank/DDBJ whole genome shotgun (WGS) entry which is preliminary data.</text>
</comment>
<dbReference type="PANTHER" id="PTHR40940:SF1">
    <property type="entry name" value="PROTEIN BATD"/>
    <property type="match status" value="1"/>
</dbReference>
<keyword evidence="4" id="KW-0732">Signal</keyword>
<dbReference type="EMBL" id="PRLP01000035">
    <property type="protein sequence ID" value="PPC77065.1"/>
    <property type="molecule type" value="Genomic_DNA"/>
</dbReference>
<keyword evidence="3" id="KW-0472">Membrane</keyword>
<dbReference type="AlphaFoldDB" id="A0A2S5KQY2"/>
<protein>
    <recommendedName>
        <fullName evidence="5">DUF7939 domain-containing protein</fullName>
    </recommendedName>
</protein>
<dbReference type="InterPro" id="IPR025738">
    <property type="entry name" value="BatD"/>
</dbReference>
<dbReference type="PANTHER" id="PTHR40940">
    <property type="entry name" value="PROTEIN BATD-RELATED"/>
    <property type="match status" value="1"/>
</dbReference>
<evidence type="ECO:0000256" key="3">
    <source>
        <dbReference type="SAM" id="Phobius"/>
    </source>
</evidence>
<keyword evidence="3" id="KW-0812">Transmembrane</keyword>
<evidence type="ECO:0000259" key="5">
    <source>
        <dbReference type="Pfam" id="PF25607"/>
    </source>
</evidence>
<organism evidence="6 7">
    <name type="scientific">Proteobacteria bacterium 228</name>
    <dbReference type="NCBI Taxonomy" id="2083153"/>
    <lineage>
        <taxon>Bacteria</taxon>
        <taxon>Pseudomonadati</taxon>
        <taxon>Pseudomonadota</taxon>
    </lineage>
</organism>
<evidence type="ECO:0000313" key="7">
    <source>
        <dbReference type="Proteomes" id="UP000238196"/>
    </source>
</evidence>
<dbReference type="Pfam" id="PF13584">
    <property type="entry name" value="BatD"/>
    <property type="match status" value="1"/>
</dbReference>
<name>A0A2S5KQY2_9PROT</name>
<dbReference type="InterPro" id="IPR057699">
    <property type="entry name" value="DUF7939"/>
</dbReference>
<sequence length="666" mass="72908">MSCDATQRRPHSVRCRYMCLGRTKSMSRKALLFASGIWMFSASAFAEVTAELAQSNVRLGETVTLTLMVSGAVVDQPPQLASLNRDFDVLGSRANSVFRYANNSMQKTTRWQVQLKPRQTGSLNIPPIKVGNESSESLQLNVNASASVTFGNEVTGTTSSDNGDSVQQTGGYYADSNGNGDSNDGSSDANKPEDAALTEEQQAALSENKETRKAAAAPAVPLVSFDIEFKEPPHLMPGMPIKVMLHLNHQGSLLPAARIIPPDLGDARLVELNNPAPFVDETLDGRKIRHVQRNYLLYIDTAGTYTLPAFNFVGNVQTEDGNAQTASLSTAPHNFNLQEAAASPLNPAYDLQMDASWNQPLTNLKPGDRRERTLNIKISGLPSASLQLPPLPQIDGVTIDQGIASHNDITSTEGIESTLSVVQRFTFNKPGRFTLPDWQLNWWNINTSAMDNLPLPAQTADVQAPGAATASDQNTDTTSGAITTRLAPPGVDGQTTDIPLQSNQPTATPSSLLWPALAALALMLALLVAGRAWWLSRKVHRLEGYLDQLQQQQEEKKQIANESEIYEELALLCHANQPKLAKLKLIEWGQCVWPGEGVATLQDIREHARHPTLNYVLEDLESALIAAEERTPYEWHSDLLLQMLNEIRHRIIRAKTDAMLQFNALT</sequence>
<feature type="chain" id="PRO_5015721183" description="DUF7939 domain-containing protein" evidence="4">
    <location>
        <begin position="47"/>
        <end position="666"/>
    </location>
</feature>
<feature type="compositionally biased region" description="Polar residues" evidence="2">
    <location>
        <begin position="153"/>
        <end position="170"/>
    </location>
</feature>
<dbReference type="Proteomes" id="UP000238196">
    <property type="component" value="Unassembled WGS sequence"/>
</dbReference>
<proteinExistence type="predicted"/>
<evidence type="ECO:0000313" key="6">
    <source>
        <dbReference type="EMBL" id="PPC77065.1"/>
    </source>
</evidence>
<feature type="compositionally biased region" description="Polar residues" evidence="2">
    <location>
        <begin position="470"/>
        <end position="482"/>
    </location>
</feature>
<evidence type="ECO:0000256" key="1">
    <source>
        <dbReference type="SAM" id="Coils"/>
    </source>
</evidence>
<feature type="compositionally biased region" description="Low complexity" evidence="2">
    <location>
        <begin position="174"/>
        <end position="189"/>
    </location>
</feature>
<feature type="transmembrane region" description="Helical" evidence="3">
    <location>
        <begin position="512"/>
        <end position="534"/>
    </location>
</feature>
<dbReference type="OrthoDB" id="5293418at2"/>
<dbReference type="Pfam" id="PF25607">
    <property type="entry name" value="DUF7939"/>
    <property type="match status" value="1"/>
</dbReference>
<evidence type="ECO:0000256" key="2">
    <source>
        <dbReference type="SAM" id="MobiDB-lite"/>
    </source>
</evidence>
<feature type="region of interest" description="Disordered" evidence="2">
    <location>
        <begin position="465"/>
        <end position="505"/>
    </location>
</feature>
<gene>
    <name evidence="6" type="ORF">C4K68_11620</name>
</gene>
<keyword evidence="1" id="KW-0175">Coiled coil</keyword>
<accession>A0A2S5KQY2</accession>
<feature type="signal peptide" evidence="4">
    <location>
        <begin position="1"/>
        <end position="46"/>
    </location>
</feature>
<feature type="region of interest" description="Disordered" evidence="2">
    <location>
        <begin position="153"/>
        <end position="217"/>
    </location>
</feature>
<feature type="coiled-coil region" evidence="1">
    <location>
        <begin position="535"/>
        <end position="569"/>
    </location>
</feature>
<evidence type="ECO:0000256" key="4">
    <source>
        <dbReference type="SAM" id="SignalP"/>
    </source>
</evidence>
<keyword evidence="3" id="KW-1133">Transmembrane helix</keyword>